<feature type="region of interest" description="Disordered" evidence="1">
    <location>
        <begin position="87"/>
        <end position="151"/>
    </location>
</feature>
<evidence type="ECO:0000313" key="3">
    <source>
        <dbReference type="Proteomes" id="UP001497522"/>
    </source>
</evidence>
<evidence type="ECO:0000256" key="1">
    <source>
        <dbReference type="SAM" id="MobiDB-lite"/>
    </source>
</evidence>
<reference evidence="2" key="1">
    <citation type="submission" date="2024-03" db="EMBL/GenBank/DDBJ databases">
        <authorList>
            <consortium name="ELIXIR-Norway"/>
            <consortium name="Elixir Norway"/>
        </authorList>
    </citation>
    <scope>NUCLEOTIDE SEQUENCE</scope>
</reference>
<feature type="compositionally biased region" description="Polar residues" evidence="1">
    <location>
        <begin position="140"/>
        <end position="151"/>
    </location>
</feature>
<gene>
    <name evidence="2" type="ORF">CSSPJE1EN2_LOCUS12724</name>
</gene>
<evidence type="ECO:0000313" key="2">
    <source>
        <dbReference type="EMBL" id="CAK9869987.1"/>
    </source>
</evidence>
<dbReference type="EMBL" id="OZ023720">
    <property type="protein sequence ID" value="CAK9869987.1"/>
    <property type="molecule type" value="Genomic_DNA"/>
</dbReference>
<proteinExistence type="predicted"/>
<sequence>MLPQTHDIAQISANEKGAGDSLELGSTSATVLTRPSVSVPPRSMTALSAFRSPIEVGHREVSHGGTERTTTFDRTELGIVLTKEMLDDYGKPPSETTPENQSNCNMEVMNDGDNENGDDYSSDMGEPQVEDTDFERENASEGNVSEPNTILQPNGIPSTCFMLVSSSWVMHEVVKLVVNVLQCKYMVNTIVTSKCYLMGETCGTLAAPIYKELFRITKKADLIVQECSEEPLNLKSILAEMDNICGFVAVIVDWQSCTRLFRKDIDNWTWASVRSRLEPLKALDIEKNKELWDPQIAKLRQLMSDGGGSRTGERINFADYLQRKVQNDLAQGLLPWCNLASDLEAKRGEFLGLGSFGSVSQYTFFGMACAEKSFNALLDHEKIRDFENEVGVMEYLKLGGFIACPSC</sequence>
<accession>A0ABP1B4T2</accession>
<feature type="compositionally biased region" description="Acidic residues" evidence="1">
    <location>
        <begin position="110"/>
        <end position="121"/>
    </location>
</feature>
<organism evidence="2 3">
    <name type="scientific">Sphagnum jensenii</name>
    <dbReference type="NCBI Taxonomy" id="128206"/>
    <lineage>
        <taxon>Eukaryota</taxon>
        <taxon>Viridiplantae</taxon>
        <taxon>Streptophyta</taxon>
        <taxon>Embryophyta</taxon>
        <taxon>Bryophyta</taxon>
        <taxon>Sphagnophytina</taxon>
        <taxon>Sphagnopsida</taxon>
        <taxon>Sphagnales</taxon>
        <taxon>Sphagnaceae</taxon>
        <taxon>Sphagnum</taxon>
    </lineage>
</organism>
<name>A0ABP1B4T2_9BRYO</name>
<keyword evidence="3" id="KW-1185">Reference proteome</keyword>
<dbReference type="Proteomes" id="UP001497522">
    <property type="component" value="Chromosome 19"/>
</dbReference>
<protein>
    <submittedName>
        <fullName evidence="2">Uncharacterized protein</fullName>
    </submittedName>
</protein>
<feature type="compositionally biased region" description="Polar residues" evidence="1">
    <location>
        <begin position="94"/>
        <end position="105"/>
    </location>
</feature>